<dbReference type="InterPro" id="IPR052638">
    <property type="entry name" value="PiggyBac_TE-derived"/>
</dbReference>
<evidence type="ECO:0000313" key="4">
    <source>
        <dbReference type="Proteomes" id="UP000648187"/>
    </source>
</evidence>
<proteinExistence type="predicted"/>
<feature type="region of interest" description="Disordered" evidence="1">
    <location>
        <begin position="378"/>
        <end position="406"/>
    </location>
</feature>
<feature type="domain" description="PiggyBac transposable element-derived protein" evidence="2">
    <location>
        <begin position="212"/>
        <end position="353"/>
    </location>
</feature>
<dbReference type="PANTHER" id="PTHR47055:SF3">
    <property type="entry name" value="PHORBOL-ESTER_DAG-TYPE DOMAIN-CONTAINING PROTEIN"/>
    <property type="match status" value="1"/>
</dbReference>
<feature type="compositionally biased region" description="Basic residues" evidence="1">
    <location>
        <begin position="382"/>
        <end position="391"/>
    </location>
</feature>
<reference evidence="3" key="1">
    <citation type="submission" date="2020-08" db="EMBL/GenBank/DDBJ databases">
        <title>Spodoptera exigua strain:BAW_Kor-Di-RS1 Genome sequencing and assembly.</title>
        <authorList>
            <person name="Kim J."/>
            <person name="Nam H.Y."/>
            <person name="Kwon M."/>
            <person name="Choi J.H."/>
            <person name="Cho S.R."/>
            <person name="Kim G.-H."/>
        </authorList>
    </citation>
    <scope>NUCLEOTIDE SEQUENCE</scope>
    <source>
        <strain evidence="3">BAW_Kor-Di-RS1</strain>
        <tissue evidence="3">Whole-body</tissue>
    </source>
</reference>
<feature type="domain" description="PiggyBac transposable element-derived protein" evidence="2">
    <location>
        <begin position="110"/>
        <end position="211"/>
    </location>
</feature>
<dbReference type="AlphaFoldDB" id="A0A835GKR8"/>
<dbReference type="Pfam" id="PF13843">
    <property type="entry name" value="DDE_Tnp_1_7"/>
    <property type="match status" value="2"/>
</dbReference>
<accession>A0A835GKR8</accession>
<protein>
    <recommendedName>
        <fullName evidence="2">PiggyBac transposable element-derived protein domain-containing protein</fullName>
    </recommendedName>
</protein>
<dbReference type="GO" id="GO:0043565">
    <property type="term" value="F:sequence-specific DNA binding"/>
    <property type="evidence" value="ECO:0007669"/>
    <property type="project" value="TreeGrafter"/>
</dbReference>
<comment type="caution">
    <text evidence="3">The sequence shown here is derived from an EMBL/GenBank/DDBJ whole genome shotgun (WGS) entry which is preliminary data.</text>
</comment>
<dbReference type="Proteomes" id="UP000648187">
    <property type="component" value="Unassembled WGS sequence"/>
</dbReference>
<name>A0A835GKR8_SPOEX</name>
<organism evidence="3 4">
    <name type="scientific">Spodoptera exigua</name>
    <name type="common">Beet armyworm</name>
    <name type="synonym">Noctua fulgens</name>
    <dbReference type="NCBI Taxonomy" id="7107"/>
    <lineage>
        <taxon>Eukaryota</taxon>
        <taxon>Metazoa</taxon>
        <taxon>Ecdysozoa</taxon>
        <taxon>Arthropoda</taxon>
        <taxon>Hexapoda</taxon>
        <taxon>Insecta</taxon>
        <taxon>Pterygota</taxon>
        <taxon>Neoptera</taxon>
        <taxon>Endopterygota</taxon>
        <taxon>Lepidoptera</taxon>
        <taxon>Glossata</taxon>
        <taxon>Ditrysia</taxon>
        <taxon>Noctuoidea</taxon>
        <taxon>Noctuidae</taxon>
        <taxon>Amphipyrinae</taxon>
        <taxon>Spodoptera</taxon>
    </lineage>
</organism>
<gene>
    <name evidence="3" type="ORF">HW555_005708</name>
</gene>
<keyword evidence="4" id="KW-1185">Reference proteome</keyword>
<evidence type="ECO:0000259" key="2">
    <source>
        <dbReference type="Pfam" id="PF13843"/>
    </source>
</evidence>
<evidence type="ECO:0000256" key="1">
    <source>
        <dbReference type="SAM" id="MobiDB-lite"/>
    </source>
</evidence>
<dbReference type="PANTHER" id="PTHR47055">
    <property type="entry name" value="DDE_TNP_1_7 DOMAIN-CONTAINING PROTEIN"/>
    <property type="match status" value="1"/>
</dbReference>
<dbReference type="EMBL" id="JACKWZ010000076">
    <property type="protein sequence ID" value="KAF9417197.1"/>
    <property type="molecule type" value="Genomic_DNA"/>
</dbReference>
<dbReference type="InterPro" id="IPR029526">
    <property type="entry name" value="PGBD"/>
</dbReference>
<sequence>MTENVSDNEEDYRERLICILPPPVDPDCLTDEDSGEEDNVTLNNLPRNILLQPAEVMIQGQIMVSDTEEEPSDSTGRTKRRRTYAWRKRDLAKNPVNWPDVQGACQDKRPIEWFENFLDEDVISLLVSESNKYAVKKNLPGDITTEDMKCFIGILLVSGYSWLPRRRMYWENSPDTKNELISSAMTRDRFDFIFRHLHVNDNLDLQDKYTKPLLEEITKKGLRCTGTVRENRTSSCPLITSKLLKKKERGAVDYRTTHDNTFIIAKWHDNNIFSIASNAVGINPKQSAKRFSQSEKRNIVIKEPHTVSIYNKYMGGVDRSDENISHYRIGIRGKKWYMPLLTHMIDLAEHNAWQLYKINHGKLDHLGFRRRVATALIESNRKNAKRGPSRPSHHEHADSRKDQMNHLVIPQSKQTRCRQCHKKCLTRCKKCDVGVCVKCFETYHS</sequence>
<evidence type="ECO:0000313" key="3">
    <source>
        <dbReference type="EMBL" id="KAF9417197.1"/>
    </source>
</evidence>
<feature type="compositionally biased region" description="Basic and acidic residues" evidence="1">
    <location>
        <begin position="392"/>
        <end position="404"/>
    </location>
</feature>